<dbReference type="PANTHER" id="PTHR40031:SF1">
    <property type="entry name" value="MEMBRANE-BOUND METAL-DEPENDENT HYDROLASE"/>
    <property type="match status" value="1"/>
</dbReference>
<evidence type="ECO:0000313" key="2">
    <source>
        <dbReference type="EMBL" id="SEN16169.1"/>
    </source>
</evidence>
<accession>A0A1H8E9H7</accession>
<dbReference type="InterPro" id="IPR053170">
    <property type="entry name" value="Transcription_regulator"/>
</dbReference>
<organism evidence="2 3">
    <name type="scientific">Nitrosomonas marina</name>
    <dbReference type="NCBI Taxonomy" id="917"/>
    <lineage>
        <taxon>Bacteria</taxon>
        <taxon>Pseudomonadati</taxon>
        <taxon>Pseudomonadota</taxon>
        <taxon>Betaproteobacteria</taxon>
        <taxon>Nitrosomonadales</taxon>
        <taxon>Nitrosomonadaceae</taxon>
        <taxon>Nitrosomonas</taxon>
    </lineage>
</organism>
<proteinExistence type="predicted"/>
<keyword evidence="1" id="KW-0812">Transmembrane</keyword>
<keyword evidence="1" id="KW-0472">Membrane</keyword>
<feature type="transmembrane region" description="Helical" evidence="1">
    <location>
        <begin position="90"/>
        <end position="111"/>
    </location>
</feature>
<feature type="transmembrane region" description="Helical" evidence="1">
    <location>
        <begin position="154"/>
        <end position="173"/>
    </location>
</feature>
<gene>
    <name evidence="2" type="ORF">SAMN05216325_1095</name>
</gene>
<dbReference type="OrthoDB" id="9781927at2"/>
<feature type="transmembrane region" description="Helical" evidence="1">
    <location>
        <begin position="123"/>
        <end position="147"/>
    </location>
</feature>
<evidence type="ECO:0000256" key="1">
    <source>
        <dbReference type="SAM" id="Phobius"/>
    </source>
</evidence>
<protein>
    <submittedName>
        <fullName evidence="2">Inner membrane protein</fullName>
    </submittedName>
</protein>
<dbReference type="AlphaFoldDB" id="A0A1H8E9H7"/>
<dbReference type="EMBL" id="FOCP01000009">
    <property type="protein sequence ID" value="SEN16169.1"/>
    <property type="molecule type" value="Genomic_DNA"/>
</dbReference>
<dbReference type="Pfam" id="PF04307">
    <property type="entry name" value="YdjM"/>
    <property type="match status" value="1"/>
</dbReference>
<dbReference type="Proteomes" id="UP000199459">
    <property type="component" value="Unassembled WGS sequence"/>
</dbReference>
<evidence type="ECO:0000313" key="3">
    <source>
        <dbReference type="Proteomes" id="UP000199459"/>
    </source>
</evidence>
<reference evidence="2 3" key="1">
    <citation type="submission" date="2016-10" db="EMBL/GenBank/DDBJ databases">
        <authorList>
            <person name="de Groot N.N."/>
        </authorList>
    </citation>
    <scope>NUCLEOTIDE SEQUENCE [LARGE SCALE GENOMIC DNA]</scope>
    <source>
        <strain evidence="2 3">Nm22</strain>
    </source>
</reference>
<dbReference type="PANTHER" id="PTHR40031">
    <property type="entry name" value="HYPOTHETICAL MEMBRANE SPANNING PROTEIN"/>
    <property type="match status" value="1"/>
</dbReference>
<name>A0A1H8E9H7_9PROT</name>
<dbReference type="InterPro" id="IPR007404">
    <property type="entry name" value="YdjM-like"/>
</dbReference>
<dbReference type="RefSeq" id="WP_090630824.1">
    <property type="nucleotide sequence ID" value="NZ_FOCP01000009.1"/>
</dbReference>
<keyword evidence="1" id="KW-1133">Transmembrane helix</keyword>
<feature type="transmembrane region" description="Helical" evidence="1">
    <location>
        <begin position="63"/>
        <end position="81"/>
    </location>
</feature>
<sequence length="338" mass="37919">MDLLTQGLLGAGMAQSGARRDDVRLAAGVGFFAGLIADADILIRSENDPLLNIEFHRHFTHSIFFIPFGALIATLLLWPFLRKRLPFARIYLFAFLGYCLSGVLDAFTSYGTHLLWPLSDARIALNMISVIDPVFTLILLTAVVVAFRKYAVTAARVGLLLAAVYLSFGWMQLQRAESIAEKLAVERGHTIERLLVKPTLANLVLWRSIYQFDGQLYVDAVRVGLFSDVRVYPGDSIELFDFSRDMRELPVSSVLAGDIERFTHFSDGLVALWTGQPEHAEVLIDVRYSNLPMTLAPLWGIEIDMAQPEQHAKYTLYRDASGETRKKFMSLLMGQDLD</sequence>